<evidence type="ECO:0000313" key="2">
    <source>
        <dbReference type="Proteomes" id="UP000604765"/>
    </source>
</evidence>
<organism evidence="1 2">
    <name type="scientific">Lentilactobacillus fungorum</name>
    <dbReference type="NCBI Taxonomy" id="2201250"/>
    <lineage>
        <taxon>Bacteria</taxon>
        <taxon>Bacillati</taxon>
        <taxon>Bacillota</taxon>
        <taxon>Bacilli</taxon>
        <taxon>Lactobacillales</taxon>
        <taxon>Lactobacillaceae</taxon>
        <taxon>Lentilactobacillus</taxon>
    </lineage>
</organism>
<name>A0ABQ3W2D0_9LACO</name>
<keyword evidence="2" id="KW-1185">Reference proteome</keyword>
<accession>A0ABQ3W2D0</accession>
<dbReference type="EMBL" id="BNJR01000016">
    <property type="protein sequence ID" value="GHP14597.1"/>
    <property type="molecule type" value="Genomic_DNA"/>
</dbReference>
<proteinExistence type="predicted"/>
<gene>
    <name evidence="1" type="ORF">YK48G_20220</name>
</gene>
<sequence length="49" mass="5510">MMKVKTFTAMGQKGLDKKVNHFLDDPSLHVVSIKFSNSFGYLGAMVVYQ</sequence>
<comment type="caution">
    <text evidence="1">The sequence shown here is derived from an EMBL/GenBank/DDBJ whole genome shotgun (WGS) entry which is preliminary data.</text>
</comment>
<evidence type="ECO:0000313" key="1">
    <source>
        <dbReference type="EMBL" id="GHP14597.1"/>
    </source>
</evidence>
<protein>
    <submittedName>
        <fullName evidence="1">Uncharacterized protein</fullName>
    </submittedName>
</protein>
<reference evidence="1 2" key="1">
    <citation type="journal article" date="2021" name="Int. J. Syst. Evol. Microbiol.">
        <title>Lentilactobacillus fungorum sp. nov., isolated from spent mushroom substrates.</title>
        <authorList>
            <person name="Tohno M."/>
            <person name="Tanizawa Y."/>
            <person name="Kojima Y."/>
            <person name="Sakamoto M."/>
            <person name="Ohkuma M."/>
            <person name="Kobayashi H."/>
        </authorList>
    </citation>
    <scope>NUCLEOTIDE SEQUENCE [LARGE SCALE GENOMIC DNA]</scope>
    <source>
        <strain evidence="1 2">YK48G</strain>
    </source>
</reference>
<dbReference type="Proteomes" id="UP000604765">
    <property type="component" value="Unassembled WGS sequence"/>
</dbReference>
<dbReference type="RefSeq" id="WP_203630577.1">
    <property type="nucleotide sequence ID" value="NZ_BNJR01000016.1"/>
</dbReference>